<evidence type="ECO:0000256" key="3">
    <source>
        <dbReference type="SAM" id="MobiDB-lite"/>
    </source>
</evidence>
<proteinExistence type="predicted"/>
<dbReference type="CDD" id="cd07185">
    <property type="entry name" value="OmpA_C-like"/>
    <property type="match status" value="1"/>
</dbReference>
<dbReference type="PROSITE" id="PS51257">
    <property type="entry name" value="PROKAR_LIPOPROTEIN"/>
    <property type="match status" value="1"/>
</dbReference>
<dbReference type="OrthoDB" id="9815217at2"/>
<feature type="coiled-coil region" evidence="2">
    <location>
        <begin position="27"/>
        <end position="135"/>
    </location>
</feature>
<evidence type="ECO:0000256" key="2">
    <source>
        <dbReference type="SAM" id="Coils"/>
    </source>
</evidence>
<dbReference type="PANTHER" id="PTHR30329:SF21">
    <property type="entry name" value="LIPOPROTEIN YIAD-RELATED"/>
    <property type="match status" value="1"/>
</dbReference>
<dbReference type="eggNOG" id="COG1360">
    <property type="taxonomic scope" value="Bacteria"/>
</dbReference>
<dbReference type="InterPro" id="IPR050330">
    <property type="entry name" value="Bact_OuterMem_StrucFunc"/>
</dbReference>
<dbReference type="InterPro" id="IPR006665">
    <property type="entry name" value="OmpA-like"/>
</dbReference>
<sequence>MRRIYIVVLACLLGTSLSSCLVSKKKYDAEVAAKNKLIKEKKRLQTERRKLLGQVANLKNDTTRLGKELRDLNRKYASLRESSNLTTTQLRKQLNERQKELQRKEQLLANREAVVQKLKAAIDRKDNLLKNLLGKVRNALKNFNPDELTVTSKNGKIYVSLAEKLLFKSGRTDVDRKGKKALGKLAEVLNKNQDIDIQIEGHTDSIPITTARFRDNWDLSVLRATSIVRILVKDYEVDPKTLTPAGRGETTPVASNKNKEGRAKNRRIEIVLSPKLDELFQLLDQG</sequence>
<feature type="region of interest" description="Disordered" evidence="3">
    <location>
        <begin position="241"/>
        <end position="261"/>
    </location>
</feature>
<feature type="signal peptide" evidence="4">
    <location>
        <begin position="1"/>
        <end position="21"/>
    </location>
</feature>
<evidence type="ECO:0000256" key="4">
    <source>
        <dbReference type="SAM" id="SignalP"/>
    </source>
</evidence>
<dbReference type="InterPro" id="IPR036737">
    <property type="entry name" value="OmpA-like_sf"/>
</dbReference>
<dbReference type="Proteomes" id="UP000004095">
    <property type="component" value="Unassembled WGS sequence"/>
</dbReference>
<keyword evidence="2" id="KW-0175">Coiled coil</keyword>
<dbReference type="RefSeq" id="WP_002705453.1">
    <property type="nucleotide sequence ID" value="NZ_AAWS01000081.1"/>
</dbReference>
<accession>A1ZZR3</accession>
<evidence type="ECO:0000256" key="1">
    <source>
        <dbReference type="PROSITE-ProRule" id="PRU00473"/>
    </source>
</evidence>
<keyword evidence="4" id="KW-0732">Signal</keyword>
<dbReference type="GO" id="GO:0016020">
    <property type="term" value="C:membrane"/>
    <property type="evidence" value="ECO:0007669"/>
    <property type="project" value="UniProtKB-UniRule"/>
</dbReference>
<protein>
    <submittedName>
        <fullName evidence="6">Chemotaxis protein MotB</fullName>
    </submittedName>
</protein>
<dbReference type="EMBL" id="AAWS01000081">
    <property type="protein sequence ID" value="EAY24121.1"/>
    <property type="molecule type" value="Genomic_DNA"/>
</dbReference>
<dbReference type="AlphaFoldDB" id="A1ZZR3"/>
<evidence type="ECO:0000313" key="6">
    <source>
        <dbReference type="EMBL" id="EAY24121.1"/>
    </source>
</evidence>
<dbReference type="Pfam" id="PF00691">
    <property type="entry name" value="OmpA"/>
    <property type="match status" value="1"/>
</dbReference>
<dbReference type="PANTHER" id="PTHR30329">
    <property type="entry name" value="STATOR ELEMENT OF FLAGELLAR MOTOR COMPLEX"/>
    <property type="match status" value="1"/>
</dbReference>
<name>A1ZZR3_MICM2</name>
<evidence type="ECO:0000313" key="7">
    <source>
        <dbReference type="Proteomes" id="UP000004095"/>
    </source>
</evidence>
<feature type="chain" id="PRO_5002642566" evidence="4">
    <location>
        <begin position="22"/>
        <end position="286"/>
    </location>
</feature>
<dbReference type="SUPFAM" id="SSF103088">
    <property type="entry name" value="OmpA-like"/>
    <property type="match status" value="1"/>
</dbReference>
<gene>
    <name evidence="6" type="ORF">M23134_06038</name>
</gene>
<comment type="caution">
    <text evidence="6">The sequence shown here is derived from an EMBL/GenBank/DDBJ whole genome shotgun (WGS) entry which is preliminary data.</text>
</comment>
<reference evidence="6 7" key="1">
    <citation type="submission" date="2007-01" db="EMBL/GenBank/DDBJ databases">
        <authorList>
            <person name="Haygood M."/>
            <person name="Podell S."/>
            <person name="Anderson C."/>
            <person name="Hopkinson B."/>
            <person name="Roe K."/>
            <person name="Barbeau K."/>
            <person name="Gaasterland T."/>
            <person name="Ferriera S."/>
            <person name="Johnson J."/>
            <person name="Kravitz S."/>
            <person name="Beeson K."/>
            <person name="Sutton G."/>
            <person name="Rogers Y.-H."/>
            <person name="Friedman R."/>
            <person name="Frazier M."/>
            <person name="Venter J.C."/>
        </authorList>
    </citation>
    <scope>NUCLEOTIDE SEQUENCE [LARGE SCALE GENOMIC DNA]</scope>
    <source>
        <strain evidence="6 7">ATCC 23134</strain>
    </source>
</reference>
<dbReference type="Gene3D" id="3.30.1330.60">
    <property type="entry name" value="OmpA-like domain"/>
    <property type="match status" value="1"/>
</dbReference>
<evidence type="ECO:0000259" key="5">
    <source>
        <dbReference type="PROSITE" id="PS51123"/>
    </source>
</evidence>
<dbReference type="PROSITE" id="PS51123">
    <property type="entry name" value="OMPA_2"/>
    <property type="match status" value="1"/>
</dbReference>
<organism evidence="6 7">
    <name type="scientific">Microscilla marina ATCC 23134</name>
    <dbReference type="NCBI Taxonomy" id="313606"/>
    <lineage>
        <taxon>Bacteria</taxon>
        <taxon>Pseudomonadati</taxon>
        <taxon>Bacteroidota</taxon>
        <taxon>Cytophagia</taxon>
        <taxon>Cytophagales</taxon>
        <taxon>Microscillaceae</taxon>
        <taxon>Microscilla</taxon>
    </lineage>
</organism>
<feature type="domain" description="OmpA-like" evidence="5">
    <location>
        <begin position="154"/>
        <end position="276"/>
    </location>
</feature>
<keyword evidence="1" id="KW-0472">Membrane</keyword>
<keyword evidence="7" id="KW-1185">Reference proteome</keyword>